<accession>A0A2N6SE15</accession>
<dbReference type="Gene3D" id="3.40.190.10">
    <property type="entry name" value="Periplasmic binding protein-like II"/>
    <property type="match status" value="1"/>
</dbReference>
<evidence type="ECO:0000256" key="3">
    <source>
        <dbReference type="ARBA" id="ARBA00022729"/>
    </source>
</evidence>
<dbReference type="GO" id="GO:1904680">
    <property type="term" value="F:peptide transmembrane transporter activity"/>
    <property type="evidence" value="ECO:0007669"/>
    <property type="project" value="TreeGrafter"/>
</dbReference>
<dbReference type="STRING" id="84135.GCA_001052115_01061"/>
<dbReference type="SUPFAM" id="SSF53850">
    <property type="entry name" value="Periplasmic binding protein-like II"/>
    <property type="match status" value="1"/>
</dbReference>
<evidence type="ECO:0000313" key="6">
    <source>
        <dbReference type="EMBL" id="PMC52160.1"/>
    </source>
</evidence>
<proteinExistence type="inferred from homology"/>
<name>A0A2N6SE15_9BACL</name>
<keyword evidence="2" id="KW-0813">Transport</keyword>
<evidence type="ECO:0000259" key="5">
    <source>
        <dbReference type="Pfam" id="PF00496"/>
    </source>
</evidence>
<comment type="similarity">
    <text evidence="1">Belongs to the bacterial solute-binding protein 5 family.</text>
</comment>
<evidence type="ECO:0000313" key="7">
    <source>
        <dbReference type="Proteomes" id="UP000235670"/>
    </source>
</evidence>
<dbReference type="GO" id="GO:0042597">
    <property type="term" value="C:periplasmic space"/>
    <property type="evidence" value="ECO:0007669"/>
    <property type="project" value="UniProtKB-ARBA"/>
</dbReference>
<dbReference type="PIRSF" id="PIRSF002741">
    <property type="entry name" value="MppA"/>
    <property type="match status" value="1"/>
</dbReference>
<evidence type="ECO:0000256" key="4">
    <source>
        <dbReference type="SAM" id="SignalP"/>
    </source>
</evidence>
<comment type="caution">
    <text evidence="6">The sequence shown here is derived from an EMBL/GenBank/DDBJ whole genome shotgun (WGS) entry which is preliminary data.</text>
</comment>
<dbReference type="InterPro" id="IPR030678">
    <property type="entry name" value="Peptide/Ni-bd"/>
</dbReference>
<organism evidence="6 7">
    <name type="scientific">Gemella sanguinis</name>
    <dbReference type="NCBI Taxonomy" id="84135"/>
    <lineage>
        <taxon>Bacteria</taxon>
        <taxon>Bacillati</taxon>
        <taxon>Bacillota</taxon>
        <taxon>Bacilli</taxon>
        <taxon>Bacillales</taxon>
        <taxon>Gemellaceae</taxon>
        <taxon>Gemella</taxon>
    </lineage>
</organism>
<protein>
    <submittedName>
        <fullName evidence="6">Peptide ABC transporter substrate-binding protein</fullName>
    </submittedName>
</protein>
<feature type="signal peptide" evidence="4">
    <location>
        <begin position="1"/>
        <end position="21"/>
    </location>
</feature>
<dbReference type="OrthoDB" id="9796817at2"/>
<dbReference type="AlphaFoldDB" id="A0A2N6SE15"/>
<evidence type="ECO:0000256" key="2">
    <source>
        <dbReference type="ARBA" id="ARBA00022448"/>
    </source>
</evidence>
<dbReference type="PROSITE" id="PS51257">
    <property type="entry name" value="PROKAR_LIPOPROTEIN"/>
    <property type="match status" value="1"/>
</dbReference>
<feature type="chain" id="PRO_5038928046" evidence="4">
    <location>
        <begin position="22"/>
        <end position="601"/>
    </location>
</feature>
<dbReference type="GO" id="GO:0015833">
    <property type="term" value="P:peptide transport"/>
    <property type="evidence" value="ECO:0007669"/>
    <property type="project" value="TreeGrafter"/>
</dbReference>
<dbReference type="RefSeq" id="WP_102189979.1">
    <property type="nucleotide sequence ID" value="NZ_PNGT01000006.1"/>
</dbReference>
<feature type="domain" description="Solute-binding protein family 5" evidence="5">
    <location>
        <begin position="117"/>
        <end position="506"/>
    </location>
</feature>
<evidence type="ECO:0000256" key="1">
    <source>
        <dbReference type="ARBA" id="ARBA00005695"/>
    </source>
</evidence>
<dbReference type="Pfam" id="PF00496">
    <property type="entry name" value="SBP_bac_5"/>
    <property type="match status" value="1"/>
</dbReference>
<dbReference type="InterPro" id="IPR000914">
    <property type="entry name" value="SBP_5_dom"/>
</dbReference>
<sequence>MKKSKFLKVFSSAMALSVILAGCSSSNNSGSKNAPKAKVEFKTEVDNGGSAVDGATLKYGILSPTPLTGMWNPIFMTQATDNEVIGNVVGETFSTDDERKVKQDNEDDPVKFHLDREKKEITFTVHKDLKWSDGSEVTAKDIVATYELMGNPKFKENARYTNAFDLIEGMKDYHEGKADKISGVTEKDNKTVVVKYTEIKPSVLFGEGWITSVLNAKQVAEASKDFSKFAEADLNKKPLSYGPYTIAKEVNGESVLAEANPHYYKKNDVKVKKIEFKVVSPAQASSVIKNGDVDLLGNVTANVWDSSKDLKNGDFVSKPSYYLSYVGFRTGLWDKEKSENVEDPDSKLKDKNVRQAFELAVDRDQINEKVFKGLRFTPTGSGMYPPATGKLQNEKATAVKKDVEKAKKLLDEAGYKDTDGDGLREDKNGKKVTFNFAIRNTGADYDQALADTFIKSWKEVGLDVQLVDGKLMSPKDFSSRLLAGDKSIDIFQGAWSLGTNPDRSSMLGRKTPLNLYRYTSSTFDEAFKEQSSDAMFDDAKLKEAYNKFDNLVADELPYFPLSWDTDLTWVNKRVKSLNAEKLGKGQQKLYALELNSQESAK</sequence>
<dbReference type="PANTHER" id="PTHR30290">
    <property type="entry name" value="PERIPLASMIC BINDING COMPONENT OF ABC TRANSPORTER"/>
    <property type="match status" value="1"/>
</dbReference>
<dbReference type="PANTHER" id="PTHR30290:SF9">
    <property type="entry name" value="OLIGOPEPTIDE-BINDING PROTEIN APPA"/>
    <property type="match status" value="1"/>
</dbReference>
<dbReference type="Proteomes" id="UP000235670">
    <property type="component" value="Unassembled WGS sequence"/>
</dbReference>
<gene>
    <name evidence="6" type="ORF">CJ218_06080</name>
</gene>
<keyword evidence="3 4" id="KW-0732">Signal</keyword>
<dbReference type="InterPro" id="IPR039424">
    <property type="entry name" value="SBP_5"/>
</dbReference>
<dbReference type="Gene3D" id="3.10.105.10">
    <property type="entry name" value="Dipeptide-binding Protein, Domain 3"/>
    <property type="match status" value="1"/>
</dbReference>
<dbReference type="GO" id="GO:0043190">
    <property type="term" value="C:ATP-binding cassette (ABC) transporter complex"/>
    <property type="evidence" value="ECO:0007669"/>
    <property type="project" value="InterPro"/>
</dbReference>
<dbReference type="EMBL" id="PNGT01000006">
    <property type="protein sequence ID" value="PMC52160.1"/>
    <property type="molecule type" value="Genomic_DNA"/>
</dbReference>
<reference evidence="6 7" key="1">
    <citation type="submission" date="2017-09" db="EMBL/GenBank/DDBJ databases">
        <title>Bacterial strain isolated from the female urinary microbiota.</title>
        <authorList>
            <person name="Thomas-White K."/>
            <person name="Kumar N."/>
            <person name="Forster S."/>
            <person name="Putonti C."/>
            <person name="Lawley T."/>
            <person name="Wolfe A.J."/>
        </authorList>
    </citation>
    <scope>NUCLEOTIDE SEQUENCE [LARGE SCALE GENOMIC DNA]</scope>
    <source>
        <strain evidence="6 7">UMB0186</strain>
    </source>
</reference>